<dbReference type="GO" id="GO:0071555">
    <property type="term" value="P:cell wall organization"/>
    <property type="evidence" value="ECO:0007669"/>
    <property type="project" value="UniProtKB-KW"/>
</dbReference>
<dbReference type="Pfam" id="PF05036">
    <property type="entry name" value="SPOR"/>
    <property type="match status" value="1"/>
</dbReference>
<dbReference type="Pfam" id="PF03330">
    <property type="entry name" value="DPBB_1"/>
    <property type="match status" value="1"/>
</dbReference>
<dbReference type="Proteomes" id="UP001063350">
    <property type="component" value="Chromosome"/>
</dbReference>
<evidence type="ECO:0000256" key="3">
    <source>
        <dbReference type="ARBA" id="ARBA00023316"/>
    </source>
</evidence>
<dbReference type="PANTHER" id="PTHR34183:SF8">
    <property type="entry name" value="ENDOLYTIC PEPTIDOGLYCAN TRANSGLYCOSYLASE RLPA-RELATED"/>
    <property type="match status" value="1"/>
</dbReference>
<protein>
    <recommendedName>
        <fullName evidence="4">Probable endolytic peptidoglycan transglycosylase RlpA</fullName>
        <ecNumber evidence="4">4.2.2.-</ecNumber>
    </recommendedName>
</protein>
<keyword evidence="1 4" id="KW-0732">Signal</keyword>
<dbReference type="InterPro" id="IPR007730">
    <property type="entry name" value="SPOR-like_dom"/>
</dbReference>
<dbReference type="CDD" id="cd22268">
    <property type="entry name" value="DPBB_RlpA-like"/>
    <property type="match status" value="1"/>
</dbReference>
<dbReference type="InterPro" id="IPR012997">
    <property type="entry name" value="RplA"/>
</dbReference>
<dbReference type="InterPro" id="IPR034718">
    <property type="entry name" value="RlpA"/>
</dbReference>
<feature type="chain" id="PRO_5038186021" description="Probable endolytic peptidoglycan transglycosylase RlpA" evidence="4">
    <location>
        <begin position="19"/>
        <end position="254"/>
    </location>
</feature>
<organism evidence="8 9">
    <name type="scientific">Desulfolithobacter dissulfuricans</name>
    <dbReference type="NCBI Taxonomy" id="2795293"/>
    <lineage>
        <taxon>Bacteria</taxon>
        <taxon>Pseudomonadati</taxon>
        <taxon>Thermodesulfobacteriota</taxon>
        <taxon>Desulfobulbia</taxon>
        <taxon>Desulfobulbales</taxon>
        <taxon>Desulfobulbaceae</taxon>
        <taxon>Desulfolithobacter</taxon>
    </lineage>
</organism>
<evidence type="ECO:0000256" key="2">
    <source>
        <dbReference type="ARBA" id="ARBA00023239"/>
    </source>
</evidence>
<dbReference type="SUPFAM" id="SSF110997">
    <property type="entry name" value="Sporulation related repeat"/>
    <property type="match status" value="1"/>
</dbReference>
<gene>
    <name evidence="4" type="primary">rlpA</name>
    <name evidence="8" type="ORF">GF1_09600</name>
</gene>
<dbReference type="PANTHER" id="PTHR34183">
    <property type="entry name" value="ENDOLYTIC PEPTIDOGLYCAN TRANSGLYCOSYLASE RLPA"/>
    <property type="match status" value="1"/>
</dbReference>
<dbReference type="KEGG" id="ddu:GF1_09600"/>
<dbReference type="GO" id="GO:0000270">
    <property type="term" value="P:peptidoglycan metabolic process"/>
    <property type="evidence" value="ECO:0007669"/>
    <property type="project" value="UniProtKB-UniRule"/>
</dbReference>
<dbReference type="GO" id="GO:0008932">
    <property type="term" value="F:lytic endotransglycosylase activity"/>
    <property type="evidence" value="ECO:0007669"/>
    <property type="project" value="UniProtKB-UniRule"/>
</dbReference>
<evidence type="ECO:0000259" key="7">
    <source>
        <dbReference type="PROSITE" id="PS51724"/>
    </source>
</evidence>
<accession>A0A915XHE7</accession>
<feature type="region of interest" description="Disordered" evidence="6">
    <location>
        <begin position="21"/>
        <end position="41"/>
    </location>
</feature>
<dbReference type="Gene3D" id="2.40.40.10">
    <property type="entry name" value="RlpA-like domain"/>
    <property type="match status" value="1"/>
</dbReference>
<evidence type="ECO:0000313" key="8">
    <source>
        <dbReference type="EMBL" id="BCO08584.1"/>
    </source>
</evidence>
<dbReference type="PROSITE" id="PS51724">
    <property type="entry name" value="SPOR"/>
    <property type="match status" value="1"/>
</dbReference>
<evidence type="ECO:0000256" key="5">
    <source>
        <dbReference type="RuleBase" id="RU003495"/>
    </source>
</evidence>
<dbReference type="InterPro" id="IPR009009">
    <property type="entry name" value="RlpA-like_DPBB"/>
</dbReference>
<keyword evidence="9" id="KW-1185">Reference proteome</keyword>
<dbReference type="Gene3D" id="3.30.70.1070">
    <property type="entry name" value="Sporulation related repeat"/>
    <property type="match status" value="1"/>
</dbReference>
<dbReference type="InterPro" id="IPR036680">
    <property type="entry name" value="SPOR-like_sf"/>
</dbReference>
<dbReference type="GO" id="GO:0042834">
    <property type="term" value="F:peptidoglycan binding"/>
    <property type="evidence" value="ECO:0007669"/>
    <property type="project" value="InterPro"/>
</dbReference>
<dbReference type="AlphaFoldDB" id="A0A915XHE7"/>
<evidence type="ECO:0000256" key="6">
    <source>
        <dbReference type="SAM" id="MobiDB-lite"/>
    </source>
</evidence>
<dbReference type="SUPFAM" id="SSF50685">
    <property type="entry name" value="Barwin-like endoglucanases"/>
    <property type="match status" value="1"/>
</dbReference>
<keyword evidence="2 4" id="KW-0456">Lyase</keyword>
<comment type="function">
    <text evidence="4">Lytic transglycosylase with a strong preference for naked glycan strands that lack stem peptides.</text>
</comment>
<sequence length="254" mass="28267" precursor="true">MKTALSLLILLVTLQLTGCGQKPPPTSGSSAPGGRQEATQRPYVINGKRYYPLPSAEGYREVGIASWYGRKFHGRSTANGERYNMYERTAAHKTLPMNTVVLVKNLENGKQTVVRINDRGPFIRNRIIDLSYRAAKEIGLLRNGIARVEVIAMGEMSPATVHTRSAAATKANLRKFDSGTFYIQIGSFEQKNRAREIARLFAGEGWRVVIQEFPAAGTRLYRVLLYSGTSLARARKEEKLLEQNGYPDAFVVAK</sequence>
<evidence type="ECO:0000256" key="4">
    <source>
        <dbReference type="HAMAP-Rule" id="MF_02071"/>
    </source>
</evidence>
<keyword evidence="3 4" id="KW-0961">Cell wall biogenesis/degradation</keyword>
<dbReference type="HAMAP" id="MF_02071">
    <property type="entry name" value="RlpA"/>
    <property type="match status" value="1"/>
</dbReference>
<name>A0A915XHE7_9BACT</name>
<dbReference type="NCBIfam" id="TIGR00413">
    <property type="entry name" value="rlpA"/>
    <property type="match status" value="1"/>
</dbReference>
<evidence type="ECO:0000313" key="9">
    <source>
        <dbReference type="Proteomes" id="UP001063350"/>
    </source>
</evidence>
<dbReference type="RefSeq" id="WP_267928488.1">
    <property type="nucleotide sequence ID" value="NZ_AP024233.1"/>
</dbReference>
<dbReference type="EC" id="4.2.2.-" evidence="4"/>
<feature type="signal peptide" evidence="4">
    <location>
        <begin position="1"/>
        <end position="18"/>
    </location>
</feature>
<evidence type="ECO:0000256" key="1">
    <source>
        <dbReference type="ARBA" id="ARBA00022729"/>
    </source>
</evidence>
<reference evidence="8" key="1">
    <citation type="submission" date="2020-12" db="EMBL/GenBank/DDBJ databases">
        <title>Desulfobium dissulfuricans gen. nov., sp. nov., a novel mesophilic, sulfate-reducing bacterium isolated from a deep-sea hydrothermal vent.</title>
        <authorList>
            <person name="Hashimoto Y."/>
            <person name="Tame A."/>
            <person name="Sawayama S."/>
            <person name="Miyazaki J."/>
            <person name="Takai K."/>
            <person name="Nakagawa S."/>
        </authorList>
    </citation>
    <scope>NUCLEOTIDE SEQUENCE</scope>
    <source>
        <strain evidence="8">GF1</strain>
    </source>
</reference>
<feature type="domain" description="SPOR" evidence="7">
    <location>
        <begin position="175"/>
        <end position="254"/>
    </location>
</feature>
<proteinExistence type="inferred from homology"/>
<dbReference type="InterPro" id="IPR036908">
    <property type="entry name" value="RlpA-like_sf"/>
</dbReference>
<dbReference type="EMBL" id="AP024233">
    <property type="protein sequence ID" value="BCO08584.1"/>
    <property type="molecule type" value="Genomic_DNA"/>
</dbReference>
<comment type="similarity">
    <text evidence="4 5">Belongs to the RlpA family.</text>
</comment>